<dbReference type="Proteomes" id="UP001215598">
    <property type="component" value="Unassembled WGS sequence"/>
</dbReference>
<gene>
    <name evidence="2" type="ORF">B0H16DRAFT_1718378</name>
</gene>
<name>A0AAD7JHU5_9AGAR</name>
<evidence type="ECO:0000313" key="2">
    <source>
        <dbReference type="EMBL" id="KAJ7763724.1"/>
    </source>
</evidence>
<feature type="region of interest" description="Disordered" evidence="1">
    <location>
        <begin position="229"/>
        <end position="257"/>
    </location>
</feature>
<evidence type="ECO:0000256" key="1">
    <source>
        <dbReference type="SAM" id="MobiDB-lite"/>
    </source>
</evidence>
<feature type="compositionally biased region" description="Polar residues" evidence="1">
    <location>
        <begin position="34"/>
        <end position="51"/>
    </location>
</feature>
<accession>A0AAD7JHU5</accession>
<evidence type="ECO:0000313" key="3">
    <source>
        <dbReference type="Proteomes" id="UP001215598"/>
    </source>
</evidence>
<dbReference type="EMBL" id="JARKIB010000029">
    <property type="protein sequence ID" value="KAJ7763724.1"/>
    <property type="molecule type" value="Genomic_DNA"/>
</dbReference>
<comment type="caution">
    <text evidence="2">The sequence shown here is derived from an EMBL/GenBank/DDBJ whole genome shotgun (WGS) entry which is preliminary data.</text>
</comment>
<proteinExistence type="predicted"/>
<sequence>MMALSLACIQPTLRPELPTHQKNAVRKLGGSRGTIPTTDGPSSEAVMQSSGRRPFRRIQSGPSLVGLANALDSLHAMQERDAIQRHLDELDRLKCAAALENARLQAEAEVREDTWRKELMRRHCVESPEYLEHAKCSHERRVAAKDAEAAAWRHAFEVARRQGTGTAGAPGAFLRKKYRAGQHPTRTVKLAVIGERLAWKRARCAGVGVSAAPGAVLRKKKYRIFSPSPEVEDHPTYQETPTSVCNLLKGEPDANAE</sequence>
<reference evidence="2" key="1">
    <citation type="submission" date="2023-03" db="EMBL/GenBank/DDBJ databases">
        <title>Massive genome expansion in bonnet fungi (Mycena s.s.) driven by repeated elements and novel gene families across ecological guilds.</title>
        <authorList>
            <consortium name="Lawrence Berkeley National Laboratory"/>
            <person name="Harder C.B."/>
            <person name="Miyauchi S."/>
            <person name="Viragh M."/>
            <person name="Kuo A."/>
            <person name="Thoen E."/>
            <person name="Andreopoulos B."/>
            <person name="Lu D."/>
            <person name="Skrede I."/>
            <person name="Drula E."/>
            <person name="Henrissat B."/>
            <person name="Morin E."/>
            <person name="Kohler A."/>
            <person name="Barry K."/>
            <person name="LaButti K."/>
            <person name="Morin E."/>
            <person name="Salamov A."/>
            <person name="Lipzen A."/>
            <person name="Mereny Z."/>
            <person name="Hegedus B."/>
            <person name="Baldrian P."/>
            <person name="Stursova M."/>
            <person name="Weitz H."/>
            <person name="Taylor A."/>
            <person name="Grigoriev I.V."/>
            <person name="Nagy L.G."/>
            <person name="Martin F."/>
            <person name="Kauserud H."/>
        </authorList>
    </citation>
    <scope>NUCLEOTIDE SEQUENCE</scope>
    <source>
        <strain evidence="2">CBHHK182m</strain>
    </source>
</reference>
<organism evidence="2 3">
    <name type="scientific">Mycena metata</name>
    <dbReference type="NCBI Taxonomy" id="1033252"/>
    <lineage>
        <taxon>Eukaryota</taxon>
        <taxon>Fungi</taxon>
        <taxon>Dikarya</taxon>
        <taxon>Basidiomycota</taxon>
        <taxon>Agaricomycotina</taxon>
        <taxon>Agaricomycetes</taxon>
        <taxon>Agaricomycetidae</taxon>
        <taxon>Agaricales</taxon>
        <taxon>Marasmiineae</taxon>
        <taxon>Mycenaceae</taxon>
        <taxon>Mycena</taxon>
    </lineage>
</organism>
<keyword evidence="3" id="KW-1185">Reference proteome</keyword>
<protein>
    <submittedName>
        <fullName evidence="2">Uncharacterized protein</fullName>
    </submittedName>
</protein>
<feature type="region of interest" description="Disordered" evidence="1">
    <location>
        <begin position="27"/>
        <end position="58"/>
    </location>
</feature>
<dbReference type="AlphaFoldDB" id="A0AAD7JHU5"/>